<gene>
    <name evidence="2" type="ORF">METZ01_LOCUS379700</name>
</gene>
<reference evidence="2" key="1">
    <citation type="submission" date="2018-05" db="EMBL/GenBank/DDBJ databases">
        <authorList>
            <person name="Lanie J.A."/>
            <person name="Ng W.-L."/>
            <person name="Kazmierczak K.M."/>
            <person name="Andrzejewski T.M."/>
            <person name="Davidsen T.M."/>
            <person name="Wayne K.J."/>
            <person name="Tettelin H."/>
            <person name="Glass J.I."/>
            <person name="Rusch D."/>
            <person name="Podicherti R."/>
            <person name="Tsui H.-C.T."/>
            <person name="Winkler M.E."/>
        </authorList>
    </citation>
    <scope>NUCLEOTIDE SEQUENCE</scope>
</reference>
<feature type="domain" description="Mrr-like" evidence="1">
    <location>
        <begin position="46"/>
        <end position="139"/>
    </location>
</feature>
<feature type="non-terminal residue" evidence="2">
    <location>
        <position position="181"/>
    </location>
</feature>
<name>A0A382TXQ8_9ZZZZ</name>
<protein>
    <recommendedName>
        <fullName evidence="1">Mrr-like domain-containing protein</fullName>
    </recommendedName>
</protein>
<dbReference type="Pfam" id="PF13156">
    <property type="entry name" value="Mrr_cat_2"/>
    <property type="match status" value="1"/>
</dbReference>
<evidence type="ECO:0000313" key="2">
    <source>
        <dbReference type="EMBL" id="SVD26846.1"/>
    </source>
</evidence>
<dbReference type="EMBL" id="UINC01139974">
    <property type="protein sequence ID" value="SVD26846.1"/>
    <property type="molecule type" value="Genomic_DNA"/>
</dbReference>
<proteinExistence type="predicted"/>
<sequence>VKALKILNQFSSFKALNQQLEQYTKNQQTKLAGDIFELAVKLYLQTNPKYRTKLKNVWLLKEVKENIKQKLNLPNEDEGIDLIAETYDKRYWAIQAKYRSDPKETLTLSGSGGLATFNSLAFSYCKNISHGLVCTTVDKPPKKIRLLKSVGFETLESWLALDDNNQEGWKHLVAKSKGRII</sequence>
<dbReference type="InterPro" id="IPR039442">
    <property type="entry name" value="Mrr-like_dom"/>
</dbReference>
<feature type="non-terminal residue" evidence="2">
    <location>
        <position position="1"/>
    </location>
</feature>
<dbReference type="SUPFAM" id="SSF52980">
    <property type="entry name" value="Restriction endonuclease-like"/>
    <property type="match status" value="1"/>
</dbReference>
<evidence type="ECO:0000259" key="1">
    <source>
        <dbReference type="Pfam" id="PF13156"/>
    </source>
</evidence>
<organism evidence="2">
    <name type="scientific">marine metagenome</name>
    <dbReference type="NCBI Taxonomy" id="408172"/>
    <lineage>
        <taxon>unclassified sequences</taxon>
        <taxon>metagenomes</taxon>
        <taxon>ecological metagenomes</taxon>
    </lineage>
</organism>
<accession>A0A382TXQ8</accession>
<dbReference type="InterPro" id="IPR011335">
    <property type="entry name" value="Restrct_endonuc-II-like"/>
</dbReference>
<dbReference type="AlphaFoldDB" id="A0A382TXQ8"/>